<protein>
    <recommendedName>
        <fullName evidence="3">beta-galactosidase</fullName>
        <ecNumber evidence="3">3.2.1.23</ecNumber>
    </recommendedName>
</protein>
<keyword evidence="12" id="KW-1185">Reference proteome</keyword>
<dbReference type="SUPFAM" id="SSF51445">
    <property type="entry name" value="(Trans)glycosidases"/>
    <property type="match status" value="1"/>
</dbReference>
<evidence type="ECO:0000256" key="7">
    <source>
        <dbReference type="ARBA" id="ARBA00023295"/>
    </source>
</evidence>
<evidence type="ECO:0000313" key="12">
    <source>
        <dbReference type="Proteomes" id="UP000294739"/>
    </source>
</evidence>
<dbReference type="InterPro" id="IPR003476">
    <property type="entry name" value="Glyco_hydro_42"/>
</dbReference>
<comment type="catalytic activity">
    <reaction evidence="1">
        <text>Hydrolysis of terminal non-reducing beta-D-galactose residues in beta-D-galactosides.</text>
        <dbReference type="EC" id="3.2.1.23"/>
    </reaction>
</comment>
<dbReference type="InterPro" id="IPR013529">
    <property type="entry name" value="Glyco_hydro_42_N"/>
</dbReference>
<dbReference type="PANTHER" id="PTHR36447">
    <property type="entry name" value="BETA-GALACTOSIDASE GANA"/>
    <property type="match status" value="1"/>
</dbReference>
<name>A0A4R5DDS2_9ACTN</name>
<dbReference type="GO" id="GO:0009341">
    <property type="term" value="C:beta-galactosidase complex"/>
    <property type="evidence" value="ECO:0007669"/>
    <property type="project" value="InterPro"/>
</dbReference>
<dbReference type="InParanoid" id="A0A4R5DDS2"/>
<evidence type="ECO:0000256" key="5">
    <source>
        <dbReference type="ARBA" id="ARBA00022801"/>
    </source>
</evidence>
<feature type="compositionally biased region" description="Low complexity" evidence="8">
    <location>
        <begin position="8"/>
        <end position="18"/>
    </location>
</feature>
<feature type="domain" description="Glycoside hydrolase family 42 N-terminal" evidence="9">
    <location>
        <begin position="95"/>
        <end position="477"/>
    </location>
</feature>
<evidence type="ECO:0000256" key="3">
    <source>
        <dbReference type="ARBA" id="ARBA00012756"/>
    </source>
</evidence>
<dbReference type="InterPro" id="IPR013738">
    <property type="entry name" value="Beta_galactosidase_Trimer"/>
</dbReference>
<dbReference type="SUPFAM" id="SSF52317">
    <property type="entry name" value="Class I glutamine amidotransferase-like"/>
    <property type="match status" value="1"/>
</dbReference>
<sequence length="779" mass="86312">MEQLPDPAGAHAATAGAAHARRRRLLVPGREHDRLVRHGRGVDHRTAADRAGLPGAAALLRRGRRRRRPRLTGTAQRPNRPPAKERNLVLYGVSYYFEYQPFDRLDDDVRMMAEAGIDYARIGDSIWSLCEPAEGAFDIEWLERVLDALHAAGIKVILTTPTYAIPPWLHRRYPEVMAVRGDGRPIPYGARQNFDVTNPTYRHYAERITRLLLERYAQHPSIIGFQVDNETGTAGAQNRAVVDAFVEHLKRTYGSVDRVNELWGLTYWSHRLGDWADLWAPAGNTSPGYDLEWRRFQAAMTTEFLTWQVGIVREYARADQIVIQDVVGFHGKSDADRYTIGDVMDVVAENFPHATQDGLAHPPVDGLAMYPARTTGTGPAQLYQRADMAYGVKKANFFITEMNPISIAGSDNVFPCYDGQWRMAAFSTISRGADMVAYWHWHSLHYGHEIYSHGILNHDLEPNRNYDEVATIGRDLARHGDTLTGLTPEAEVAFLYSYDSRWAMACQPPLKTADGAGPDPRSYERIFDTTYRGFFDARAQSVVLRAGADVSAYPVVVAPALYSADDALLEGLAHYARDGGHLVLTIRTGYADEYARARWVRSPGPLREAAGVGYNLYSNLAAPVGVAGDGAGFEVASGAQALGWMDELVVEDESTEVLASYTHPHFGRFPAVTSHPYGAGRVTYVGTLPDAALARAVGDWVLRSAGVQPLGAGLPEPVRVTRARARDGRRLWFVSNWSFDEHTLPDDLLKGTDLFADAAVGPGRPLHLSAWDIRVVAED</sequence>
<evidence type="ECO:0000259" key="9">
    <source>
        <dbReference type="Pfam" id="PF02449"/>
    </source>
</evidence>
<gene>
    <name evidence="11" type="ORF">E1269_12375</name>
</gene>
<keyword evidence="4" id="KW-0479">Metal-binding</keyword>
<dbReference type="CDD" id="cd03143">
    <property type="entry name" value="A4_beta-galactosidase_middle_domain"/>
    <property type="match status" value="1"/>
</dbReference>
<dbReference type="EC" id="3.2.1.23" evidence="3"/>
<evidence type="ECO:0000256" key="4">
    <source>
        <dbReference type="ARBA" id="ARBA00022723"/>
    </source>
</evidence>
<dbReference type="Proteomes" id="UP000294739">
    <property type="component" value="Unassembled WGS sequence"/>
</dbReference>
<comment type="caution">
    <text evidence="11">The sequence shown here is derived from an EMBL/GenBank/DDBJ whole genome shotgun (WGS) entry which is preliminary data.</text>
</comment>
<accession>A0A4R5DDS2</accession>
<evidence type="ECO:0000313" key="11">
    <source>
        <dbReference type="EMBL" id="TDE10110.1"/>
    </source>
</evidence>
<keyword evidence="6" id="KW-0862">Zinc</keyword>
<dbReference type="InterPro" id="IPR017853">
    <property type="entry name" value="GH"/>
</dbReference>
<dbReference type="GO" id="GO:0004565">
    <property type="term" value="F:beta-galactosidase activity"/>
    <property type="evidence" value="ECO:0007669"/>
    <property type="project" value="UniProtKB-EC"/>
</dbReference>
<dbReference type="PANTHER" id="PTHR36447:SF2">
    <property type="entry name" value="BETA-GALACTOSIDASE YESZ"/>
    <property type="match status" value="1"/>
</dbReference>
<proteinExistence type="inferred from homology"/>
<keyword evidence="5" id="KW-0378">Hydrolase</keyword>
<dbReference type="Pfam" id="PF02449">
    <property type="entry name" value="Glyco_hydro_42"/>
    <property type="match status" value="1"/>
</dbReference>
<evidence type="ECO:0000256" key="2">
    <source>
        <dbReference type="ARBA" id="ARBA00005940"/>
    </source>
</evidence>
<reference evidence="11 12" key="1">
    <citation type="submission" date="2019-03" db="EMBL/GenBank/DDBJ databases">
        <title>Draft genome sequences of novel Actinobacteria.</title>
        <authorList>
            <person name="Sahin N."/>
            <person name="Ay H."/>
            <person name="Saygin H."/>
        </authorList>
    </citation>
    <scope>NUCLEOTIDE SEQUENCE [LARGE SCALE GENOMIC DNA]</scope>
    <source>
        <strain evidence="11 12">5K138</strain>
    </source>
</reference>
<evidence type="ECO:0000256" key="1">
    <source>
        <dbReference type="ARBA" id="ARBA00001412"/>
    </source>
</evidence>
<dbReference type="Pfam" id="PF08532">
    <property type="entry name" value="Glyco_hydro_42M"/>
    <property type="match status" value="1"/>
</dbReference>
<comment type="similarity">
    <text evidence="2">Belongs to the glycosyl hydrolase 42 family.</text>
</comment>
<dbReference type="GO" id="GO:0005975">
    <property type="term" value="P:carbohydrate metabolic process"/>
    <property type="evidence" value="ECO:0007669"/>
    <property type="project" value="InterPro"/>
</dbReference>
<organism evidence="11 12">
    <name type="scientific">Jiangella asiatica</name>
    <dbReference type="NCBI Taxonomy" id="2530372"/>
    <lineage>
        <taxon>Bacteria</taxon>
        <taxon>Bacillati</taxon>
        <taxon>Actinomycetota</taxon>
        <taxon>Actinomycetes</taxon>
        <taxon>Jiangellales</taxon>
        <taxon>Jiangellaceae</taxon>
        <taxon>Jiangella</taxon>
    </lineage>
</organism>
<dbReference type="OrthoDB" id="9800974at2"/>
<feature type="domain" description="Beta-galactosidase trimerisation" evidence="10">
    <location>
        <begin position="490"/>
        <end position="705"/>
    </location>
</feature>
<feature type="region of interest" description="Disordered" evidence="8">
    <location>
        <begin position="64"/>
        <end position="83"/>
    </location>
</feature>
<feature type="region of interest" description="Disordered" evidence="8">
    <location>
        <begin position="1"/>
        <end position="22"/>
    </location>
</feature>
<dbReference type="Gene3D" id="3.20.20.80">
    <property type="entry name" value="Glycosidases"/>
    <property type="match status" value="1"/>
</dbReference>
<dbReference type="Gene3D" id="3.40.50.880">
    <property type="match status" value="1"/>
</dbReference>
<evidence type="ECO:0000256" key="6">
    <source>
        <dbReference type="ARBA" id="ARBA00022833"/>
    </source>
</evidence>
<dbReference type="AlphaFoldDB" id="A0A4R5DDS2"/>
<keyword evidence="7" id="KW-0326">Glycosidase</keyword>
<dbReference type="GO" id="GO:0046872">
    <property type="term" value="F:metal ion binding"/>
    <property type="evidence" value="ECO:0007669"/>
    <property type="project" value="UniProtKB-KW"/>
</dbReference>
<evidence type="ECO:0000259" key="10">
    <source>
        <dbReference type="Pfam" id="PF08532"/>
    </source>
</evidence>
<evidence type="ECO:0000256" key="8">
    <source>
        <dbReference type="SAM" id="MobiDB-lite"/>
    </source>
</evidence>
<dbReference type="InterPro" id="IPR029062">
    <property type="entry name" value="Class_I_gatase-like"/>
</dbReference>
<dbReference type="EMBL" id="SMKZ01000015">
    <property type="protein sequence ID" value="TDE10110.1"/>
    <property type="molecule type" value="Genomic_DNA"/>
</dbReference>